<dbReference type="PATRIC" id="fig|505345.7.peg.1773"/>
<keyword evidence="3" id="KW-1185">Reference proteome</keyword>
<dbReference type="Pfam" id="PF04536">
    <property type="entry name" value="TPM_phosphatase"/>
    <property type="match status" value="1"/>
</dbReference>
<dbReference type="InterPro" id="IPR007621">
    <property type="entry name" value="TPM_dom"/>
</dbReference>
<dbReference type="OrthoDB" id="5683663at2"/>
<gene>
    <name evidence="2" type="ORF">QV01_08915</name>
</gene>
<dbReference type="RefSeq" id="WP_065239752.1">
    <property type="nucleotide sequence ID" value="NZ_JTJM01000043.1"/>
</dbReference>
<protein>
    <submittedName>
        <fullName evidence="2">Membrane protein</fullName>
    </submittedName>
</protein>
<evidence type="ECO:0000259" key="1">
    <source>
        <dbReference type="Pfam" id="PF04536"/>
    </source>
</evidence>
<dbReference type="PANTHER" id="PTHR30373:SF8">
    <property type="entry name" value="BLL7265 PROTEIN"/>
    <property type="match status" value="1"/>
</dbReference>
<feature type="domain" description="TPM" evidence="1">
    <location>
        <begin position="9"/>
        <end position="122"/>
    </location>
</feature>
<sequence>MMLFKQPIDKARVERAIARLELQTSAELRVYVERKLPADREISGVQRATELFQQLAMEKTAQRNGVLIYLALQSKQCAIIGDQGIDHHVEDGFWQQACDLIIAAAKQKQYTEGIVSAIALIGERLALHFPYQENDRNELPNEVVIK</sequence>
<evidence type="ECO:0000313" key="3">
    <source>
        <dbReference type="Proteomes" id="UP000243558"/>
    </source>
</evidence>
<dbReference type="AlphaFoldDB" id="A0A1A7NN52"/>
<accession>A0A1A7NN52</accession>
<organism evidence="2 3">
    <name type="scientific">Gallibacterium genomosp. 3</name>
    <dbReference type="NCBI Taxonomy" id="505345"/>
    <lineage>
        <taxon>Bacteria</taxon>
        <taxon>Pseudomonadati</taxon>
        <taxon>Pseudomonadota</taxon>
        <taxon>Gammaproteobacteria</taxon>
        <taxon>Pasteurellales</taxon>
        <taxon>Pasteurellaceae</taxon>
        <taxon>Gallibacterium</taxon>
    </lineage>
</organism>
<dbReference type="Gene3D" id="3.10.310.50">
    <property type="match status" value="1"/>
</dbReference>
<evidence type="ECO:0000313" key="2">
    <source>
        <dbReference type="EMBL" id="OBW91040.1"/>
    </source>
</evidence>
<dbReference type="EMBL" id="JTJM01000043">
    <property type="protein sequence ID" value="OBW91040.1"/>
    <property type="molecule type" value="Genomic_DNA"/>
</dbReference>
<dbReference type="Proteomes" id="UP000243558">
    <property type="component" value="Unassembled WGS sequence"/>
</dbReference>
<reference evidence="2 3" key="1">
    <citation type="submission" date="2014-11" db="EMBL/GenBank/DDBJ databases">
        <title>Pan-genome of Gallibacterium spp.</title>
        <authorList>
            <person name="Kudirkiene E."/>
            <person name="Bojesen A.M."/>
        </authorList>
    </citation>
    <scope>NUCLEOTIDE SEQUENCE [LARGE SCALE GENOMIC DNA]</scope>
    <source>
        <strain evidence="2 3">F151</strain>
    </source>
</reference>
<proteinExistence type="predicted"/>
<dbReference type="PANTHER" id="PTHR30373">
    <property type="entry name" value="UPF0603 PROTEIN YGCG"/>
    <property type="match status" value="1"/>
</dbReference>
<comment type="caution">
    <text evidence="2">The sequence shown here is derived from an EMBL/GenBank/DDBJ whole genome shotgun (WGS) entry which is preliminary data.</text>
</comment>
<name>A0A1A7NN52_9PAST</name>